<feature type="domain" description="DUF306" evidence="2">
    <location>
        <begin position="32"/>
        <end position="140"/>
    </location>
</feature>
<proteinExistence type="predicted"/>
<reference evidence="4" key="1">
    <citation type="submission" date="2023-07" db="EMBL/GenBank/DDBJ databases">
        <title>Molecular identification of indigenous halophilic bacteria isolated from red sea cost, biodegradation of synthetic dyes and assessment of degraded metabolite toxicity.</title>
        <authorList>
            <person name="Chaieb K."/>
            <person name="Altayb H.N."/>
        </authorList>
    </citation>
    <scope>NUCLEOTIDE SEQUENCE [LARGE SCALE GENOMIC DNA]</scope>
    <source>
        <strain evidence="4">K20</strain>
    </source>
</reference>
<dbReference type="PANTHER" id="PTHR35535">
    <property type="entry name" value="HEAT SHOCK PROTEIN HSLJ"/>
    <property type="match status" value="1"/>
</dbReference>
<dbReference type="EMBL" id="JAIWIU010000168">
    <property type="protein sequence ID" value="MCA2018396.1"/>
    <property type="molecule type" value="Genomic_DNA"/>
</dbReference>
<evidence type="ECO:0000313" key="3">
    <source>
        <dbReference type="EMBL" id="MCA2018396.1"/>
    </source>
</evidence>
<protein>
    <submittedName>
        <fullName evidence="3">META domain-containing protein</fullName>
    </submittedName>
</protein>
<keyword evidence="4" id="KW-1185">Reference proteome</keyword>
<evidence type="ECO:0000256" key="1">
    <source>
        <dbReference type="SAM" id="SignalP"/>
    </source>
</evidence>
<feature type="signal peptide" evidence="1">
    <location>
        <begin position="1"/>
        <end position="24"/>
    </location>
</feature>
<feature type="chain" id="PRO_5046623014" evidence="1">
    <location>
        <begin position="25"/>
        <end position="146"/>
    </location>
</feature>
<dbReference type="PANTHER" id="PTHR35535:SF1">
    <property type="entry name" value="HEAT SHOCK PROTEIN HSLJ"/>
    <property type="match status" value="1"/>
</dbReference>
<organism evidence="3 4">
    <name type="scientific">Vibrio tritonius</name>
    <dbReference type="NCBI Taxonomy" id="1435069"/>
    <lineage>
        <taxon>Bacteria</taxon>
        <taxon>Pseudomonadati</taxon>
        <taxon>Pseudomonadota</taxon>
        <taxon>Gammaproteobacteria</taxon>
        <taxon>Vibrionales</taxon>
        <taxon>Vibrionaceae</taxon>
        <taxon>Vibrio</taxon>
    </lineage>
</organism>
<dbReference type="Proteomes" id="UP001199044">
    <property type="component" value="Unassembled WGS sequence"/>
</dbReference>
<dbReference type="InterPro" id="IPR005184">
    <property type="entry name" value="DUF306_Meta_HslJ"/>
</dbReference>
<accession>A0ABS7YU38</accession>
<evidence type="ECO:0000313" key="4">
    <source>
        <dbReference type="Proteomes" id="UP001199044"/>
    </source>
</evidence>
<dbReference type="InterPro" id="IPR053147">
    <property type="entry name" value="Hsp_HslJ-like"/>
</dbReference>
<dbReference type="Gene3D" id="2.40.128.270">
    <property type="match status" value="1"/>
</dbReference>
<dbReference type="PROSITE" id="PS51257">
    <property type="entry name" value="PROKAR_LIPOPROTEIN"/>
    <property type="match status" value="1"/>
</dbReference>
<dbReference type="InterPro" id="IPR038670">
    <property type="entry name" value="HslJ-like_sf"/>
</dbReference>
<comment type="caution">
    <text evidence="3">The sequence shown here is derived from an EMBL/GenBank/DDBJ whole genome shotgun (WGS) entry which is preliminary data.</text>
</comment>
<sequence>MKLSSKSLLAATACALVLSGCANHGDAPITAKDLEGHRWQLVKVDDQAVKPSPRDTKPFLQFGEKMMASGNAGCNDFFGQGELKKKNKFRIEKMSMTMKMCIGDVMDNEFLVQQSLGDWNHMTLKENILTLKNDVHTLEFQEVAQK</sequence>
<gene>
    <name evidence="3" type="ORF">LDJ79_19925</name>
</gene>
<name>A0ABS7YU38_9VIBR</name>
<keyword evidence="1" id="KW-0732">Signal</keyword>
<evidence type="ECO:0000259" key="2">
    <source>
        <dbReference type="Pfam" id="PF03724"/>
    </source>
</evidence>
<dbReference type="RefSeq" id="WP_225251826.1">
    <property type="nucleotide sequence ID" value="NZ_CP152307.1"/>
</dbReference>
<dbReference type="Pfam" id="PF03724">
    <property type="entry name" value="META"/>
    <property type="match status" value="1"/>
</dbReference>